<dbReference type="EMBL" id="JAVDRD010000005">
    <property type="protein sequence ID" value="MDR6511294.1"/>
    <property type="molecule type" value="Genomic_DNA"/>
</dbReference>
<protein>
    <submittedName>
        <fullName evidence="5">DNA-binding MarR family transcriptional regulator</fullName>
    </submittedName>
</protein>
<reference evidence="5 6" key="1">
    <citation type="submission" date="2023-07" db="EMBL/GenBank/DDBJ databases">
        <title>Sorghum-associated microbial communities from plants grown in Nebraska, USA.</title>
        <authorList>
            <person name="Schachtman D."/>
        </authorList>
    </citation>
    <scope>NUCLEOTIDE SEQUENCE [LARGE SCALE GENOMIC DNA]</scope>
    <source>
        <strain evidence="5 6">DS1027</strain>
    </source>
</reference>
<dbReference type="SMART" id="SM00347">
    <property type="entry name" value="HTH_MARR"/>
    <property type="match status" value="1"/>
</dbReference>
<evidence type="ECO:0000259" key="4">
    <source>
        <dbReference type="PROSITE" id="PS50995"/>
    </source>
</evidence>
<dbReference type="InterPro" id="IPR036390">
    <property type="entry name" value="WH_DNA-bd_sf"/>
</dbReference>
<dbReference type="InterPro" id="IPR000835">
    <property type="entry name" value="HTH_MarR-typ"/>
</dbReference>
<dbReference type="Pfam" id="PF12802">
    <property type="entry name" value="MarR_2"/>
    <property type="match status" value="1"/>
</dbReference>
<dbReference type="InterPro" id="IPR039422">
    <property type="entry name" value="MarR/SlyA-like"/>
</dbReference>
<gene>
    <name evidence="5" type="ORF">J2792_002166</name>
</gene>
<dbReference type="PROSITE" id="PS01117">
    <property type="entry name" value="HTH_MARR_1"/>
    <property type="match status" value="1"/>
</dbReference>
<proteinExistence type="predicted"/>
<organism evidence="5 6">
    <name type="scientific">Novosphingobium capsulatum</name>
    <dbReference type="NCBI Taxonomy" id="13688"/>
    <lineage>
        <taxon>Bacteria</taxon>
        <taxon>Pseudomonadati</taxon>
        <taxon>Pseudomonadota</taxon>
        <taxon>Alphaproteobacteria</taxon>
        <taxon>Sphingomonadales</taxon>
        <taxon>Sphingomonadaceae</taxon>
        <taxon>Novosphingobium</taxon>
    </lineage>
</organism>
<sequence>MSLPTRPEDLEANLGYAINRLANLGQAAQARRLAASGLSLVLVRTLSVLHIEDGLTINEIAARTFADQSTASRTVEAMVAAGLVERRTPPGDQRRREIVLTAAGRAALVAAWPRMEEHAATLARNIPAADLETCRRVLAAMTANLRSED</sequence>
<dbReference type="Gene3D" id="1.10.10.10">
    <property type="entry name" value="Winged helix-like DNA-binding domain superfamily/Winged helix DNA-binding domain"/>
    <property type="match status" value="1"/>
</dbReference>
<evidence type="ECO:0000256" key="2">
    <source>
        <dbReference type="ARBA" id="ARBA00023125"/>
    </source>
</evidence>
<dbReference type="PANTHER" id="PTHR33164">
    <property type="entry name" value="TRANSCRIPTIONAL REGULATOR, MARR FAMILY"/>
    <property type="match status" value="1"/>
</dbReference>
<keyword evidence="6" id="KW-1185">Reference proteome</keyword>
<dbReference type="PROSITE" id="PS50995">
    <property type="entry name" value="HTH_MARR_2"/>
    <property type="match status" value="1"/>
</dbReference>
<feature type="domain" description="HTH marR-type" evidence="4">
    <location>
        <begin position="11"/>
        <end position="143"/>
    </location>
</feature>
<evidence type="ECO:0000256" key="1">
    <source>
        <dbReference type="ARBA" id="ARBA00023015"/>
    </source>
</evidence>
<dbReference type="RefSeq" id="WP_107716619.1">
    <property type="nucleotide sequence ID" value="NZ_JAVDRD010000005.1"/>
</dbReference>
<dbReference type="GO" id="GO:0003677">
    <property type="term" value="F:DNA binding"/>
    <property type="evidence" value="ECO:0007669"/>
    <property type="project" value="UniProtKB-KW"/>
</dbReference>
<keyword evidence="2 5" id="KW-0238">DNA-binding</keyword>
<comment type="caution">
    <text evidence="5">The sequence shown here is derived from an EMBL/GenBank/DDBJ whole genome shotgun (WGS) entry which is preliminary data.</text>
</comment>
<evidence type="ECO:0000313" key="6">
    <source>
        <dbReference type="Proteomes" id="UP001184150"/>
    </source>
</evidence>
<accession>A0ABU1MM53</accession>
<keyword evidence="1" id="KW-0805">Transcription regulation</keyword>
<name>A0ABU1MM53_9SPHN</name>
<keyword evidence="3" id="KW-0804">Transcription</keyword>
<dbReference type="PANTHER" id="PTHR33164:SF57">
    <property type="entry name" value="MARR-FAMILY TRANSCRIPTIONAL REGULATOR"/>
    <property type="match status" value="1"/>
</dbReference>
<dbReference type="Proteomes" id="UP001184150">
    <property type="component" value="Unassembled WGS sequence"/>
</dbReference>
<dbReference type="InterPro" id="IPR023187">
    <property type="entry name" value="Tscrpt_reg_MarR-type_CS"/>
</dbReference>
<evidence type="ECO:0000256" key="3">
    <source>
        <dbReference type="ARBA" id="ARBA00023163"/>
    </source>
</evidence>
<dbReference type="SUPFAM" id="SSF46785">
    <property type="entry name" value="Winged helix' DNA-binding domain"/>
    <property type="match status" value="1"/>
</dbReference>
<dbReference type="InterPro" id="IPR036388">
    <property type="entry name" value="WH-like_DNA-bd_sf"/>
</dbReference>
<evidence type="ECO:0000313" key="5">
    <source>
        <dbReference type="EMBL" id="MDR6511294.1"/>
    </source>
</evidence>